<protein>
    <submittedName>
        <fullName evidence="3">Class II aldolase/adducin family protein</fullName>
    </submittedName>
</protein>
<dbReference type="Pfam" id="PF00596">
    <property type="entry name" value="Aldolase_II"/>
    <property type="match status" value="1"/>
</dbReference>
<dbReference type="SUPFAM" id="SSF53639">
    <property type="entry name" value="AraD/HMP-PK domain-like"/>
    <property type="match status" value="1"/>
</dbReference>
<reference evidence="3 4" key="1">
    <citation type="submission" date="2019-08" db="EMBL/GenBank/DDBJ databases">
        <title>Actinomadura sp. nov. CYP1-5 isolated from mountain soil.</title>
        <authorList>
            <person name="Songsumanus A."/>
            <person name="Kuncharoen N."/>
            <person name="Kudo T."/>
            <person name="Yuki M."/>
            <person name="Igarashi Y."/>
            <person name="Tanasupawat S."/>
        </authorList>
    </citation>
    <scope>NUCLEOTIDE SEQUENCE [LARGE SCALE GENOMIC DNA]</scope>
    <source>
        <strain evidence="3 4">JCM 14158</strain>
    </source>
</reference>
<accession>A0A5D0NZN4</accession>
<proteinExistence type="inferred from homology"/>
<sequence>MPPIGLELTDRQKLACAFRILGTSGFSENIAGHITLRAGDTHDLLVNPWGLWWEEIKASDICKVSPDAEVLDGKWDVTPAIHIHTELHRRRPDVRVVVHNHPYHSTVLAALGVLPEFLHQTGSMFDGDLAFVDEYTGEIANADLGADLADRIGDKSVVLLANHGVIVTGPTVEETTYRAATIDRQCRLMYDVLVTGRDHTLVTPGLRRSMKASLLERGTDFFWNGAVRALLRDHPEVVQ</sequence>
<dbReference type="AlphaFoldDB" id="A0A5D0NZN4"/>
<dbReference type="InterPro" id="IPR001303">
    <property type="entry name" value="Aldolase_II/adducin_N"/>
</dbReference>
<dbReference type="EMBL" id="VSFG01000001">
    <property type="protein sequence ID" value="TYB50050.1"/>
    <property type="molecule type" value="Genomic_DNA"/>
</dbReference>
<comment type="caution">
    <text evidence="3">The sequence shown here is derived from an EMBL/GenBank/DDBJ whole genome shotgun (WGS) entry which is preliminary data.</text>
</comment>
<comment type="similarity">
    <text evidence="1">Belongs to the aldolase class II family.</text>
</comment>
<name>A0A5D0NZN4_9ACTN</name>
<gene>
    <name evidence="3" type="ORF">FXF69_11290</name>
</gene>
<feature type="domain" description="Class II aldolase/adducin N-terminal" evidence="2">
    <location>
        <begin position="12"/>
        <end position="190"/>
    </location>
</feature>
<evidence type="ECO:0000313" key="4">
    <source>
        <dbReference type="Proteomes" id="UP000323380"/>
    </source>
</evidence>
<dbReference type="GO" id="GO:0051015">
    <property type="term" value="F:actin filament binding"/>
    <property type="evidence" value="ECO:0007669"/>
    <property type="project" value="TreeGrafter"/>
</dbReference>
<keyword evidence="4" id="KW-1185">Reference proteome</keyword>
<dbReference type="InterPro" id="IPR051017">
    <property type="entry name" value="Aldolase-II_Adducin_sf"/>
</dbReference>
<dbReference type="Proteomes" id="UP000323380">
    <property type="component" value="Unassembled WGS sequence"/>
</dbReference>
<dbReference type="STRING" id="1220554.GCA_001552135_03509"/>
<evidence type="ECO:0000256" key="1">
    <source>
        <dbReference type="ARBA" id="ARBA00037961"/>
    </source>
</evidence>
<dbReference type="GO" id="GO:0005856">
    <property type="term" value="C:cytoskeleton"/>
    <property type="evidence" value="ECO:0007669"/>
    <property type="project" value="TreeGrafter"/>
</dbReference>
<evidence type="ECO:0000313" key="3">
    <source>
        <dbReference type="EMBL" id="TYB50050.1"/>
    </source>
</evidence>
<dbReference type="PANTHER" id="PTHR10672:SF3">
    <property type="entry name" value="PROTEIN HU-LI TAI SHAO"/>
    <property type="match status" value="1"/>
</dbReference>
<dbReference type="InterPro" id="IPR036409">
    <property type="entry name" value="Aldolase_II/adducin_N_sf"/>
</dbReference>
<dbReference type="SMART" id="SM01007">
    <property type="entry name" value="Aldolase_II"/>
    <property type="match status" value="1"/>
</dbReference>
<dbReference type="Gene3D" id="3.40.225.10">
    <property type="entry name" value="Class II aldolase/adducin N-terminal domain"/>
    <property type="match status" value="1"/>
</dbReference>
<dbReference type="PANTHER" id="PTHR10672">
    <property type="entry name" value="ADDUCIN"/>
    <property type="match status" value="1"/>
</dbReference>
<evidence type="ECO:0000259" key="2">
    <source>
        <dbReference type="SMART" id="SM01007"/>
    </source>
</evidence>
<organism evidence="3 4">
    <name type="scientific">Actinomadura chibensis</name>
    <dbReference type="NCBI Taxonomy" id="392828"/>
    <lineage>
        <taxon>Bacteria</taxon>
        <taxon>Bacillati</taxon>
        <taxon>Actinomycetota</taxon>
        <taxon>Actinomycetes</taxon>
        <taxon>Streptosporangiales</taxon>
        <taxon>Thermomonosporaceae</taxon>
        <taxon>Actinomadura</taxon>
    </lineage>
</organism>